<accession>A0A6G3TBH8</accession>
<comment type="caution">
    <text evidence="1">The sequence shown here is derived from an EMBL/GenBank/DDBJ whole genome shotgun (WGS) entry which is preliminary data.</text>
</comment>
<proteinExistence type="predicted"/>
<dbReference type="AlphaFoldDB" id="A0A6G3TBH8"/>
<sequence>MFAGMGASSWLHFTPVLQSEQAALDCLREAVFARDAEYYREEGVESLAALMESGWLEEDPAHSVLDVERIVRCEPDMEGPGDVRVVEGPEVVELFGTAKPSRDIAQQAVKRAGDGWFPPFGRGSGCCTIVYGGDGRPEELCFWGTTGD</sequence>
<organism evidence="1 2">
    <name type="scientific">Streptomyces rubrogriseus</name>
    <dbReference type="NCBI Taxonomy" id="194673"/>
    <lineage>
        <taxon>Bacteria</taxon>
        <taxon>Bacillati</taxon>
        <taxon>Actinomycetota</taxon>
        <taxon>Actinomycetes</taxon>
        <taxon>Kitasatosporales</taxon>
        <taxon>Streptomycetaceae</taxon>
        <taxon>Streptomyces</taxon>
        <taxon>Streptomyces violaceoruber group</taxon>
    </lineage>
</organism>
<evidence type="ECO:0000313" key="2">
    <source>
        <dbReference type="Proteomes" id="UP000475666"/>
    </source>
</evidence>
<dbReference type="RefSeq" id="WP_164273330.1">
    <property type="nucleotide sequence ID" value="NZ_JAAGMQ010000344.1"/>
</dbReference>
<protein>
    <submittedName>
        <fullName evidence="1">Uncharacterized protein</fullName>
    </submittedName>
</protein>
<dbReference type="EMBL" id="JAAGMQ010000344">
    <property type="protein sequence ID" value="NEC33805.1"/>
    <property type="molecule type" value="Genomic_DNA"/>
</dbReference>
<dbReference type="Proteomes" id="UP000475666">
    <property type="component" value="Unassembled WGS sequence"/>
</dbReference>
<gene>
    <name evidence="1" type="ORF">G3I66_11520</name>
</gene>
<name>A0A6G3TBH8_9ACTN</name>
<evidence type="ECO:0000313" key="1">
    <source>
        <dbReference type="EMBL" id="NEC33805.1"/>
    </source>
</evidence>
<reference evidence="1 2" key="1">
    <citation type="submission" date="2020-01" db="EMBL/GenBank/DDBJ databases">
        <title>Insect and environment-associated Actinomycetes.</title>
        <authorList>
            <person name="Currrie C."/>
            <person name="Chevrette M."/>
            <person name="Carlson C."/>
            <person name="Stubbendieck R."/>
            <person name="Wendt-Pienkowski E."/>
        </authorList>
    </citation>
    <scope>NUCLEOTIDE SEQUENCE [LARGE SCALE GENOMIC DNA]</scope>
    <source>
        <strain evidence="1 2">SID7739</strain>
    </source>
</reference>